<evidence type="ECO:0000313" key="4">
    <source>
        <dbReference type="Proteomes" id="UP000054925"/>
    </source>
</evidence>
<dbReference type="AlphaFoldDB" id="A0A158HLY0"/>
<dbReference type="Pfam" id="PF00561">
    <property type="entry name" value="Abhydrolase_1"/>
    <property type="match status" value="1"/>
</dbReference>
<dbReference type="EMBL" id="FCOL02000008">
    <property type="protein sequence ID" value="SAL45073.1"/>
    <property type="molecule type" value="Genomic_DNA"/>
</dbReference>
<dbReference type="Gene3D" id="3.40.50.1820">
    <property type="entry name" value="alpha/beta hydrolase"/>
    <property type="match status" value="1"/>
</dbReference>
<evidence type="ECO:0000313" key="3">
    <source>
        <dbReference type="EMBL" id="SAL45073.1"/>
    </source>
</evidence>
<dbReference type="PANTHER" id="PTHR43433:SF5">
    <property type="entry name" value="AB HYDROLASE-1 DOMAIN-CONTAINING PROTEIN"/>
    <property type="match status" value="1"/>
</dbReference>
<dbReference type="PROSITE" id="PS51257">
    <property type="entry name" value="PROKAR_LIPOPROTEIN"/>
    <property type="match status" value="1"/>
</dbReference>
<organism evidence="3 4">
    <name type="scientific">Caballeronia terrestris</name>
    <dbReference type="NCBI Taxonomy" id="1226301"/>
    <lineage>
        <taxon>Bacteria</taxon>
        <taxon>Pseudomonadati</taxon>
        <taxon>Pseudomonadota</taxon>
        <taxon>Betaproteobacteria</taxon>
        <taxon>Burkholderiales</taxon>
        <taxon>Burkholderiaceae</taxon>
        <taxon>Caballeronia</taxon>
    </lineage>
</organism>
<dbReference type="InterPro" id="IPR050471">
    <property type="entry name" value="AB_hydrolase"/>
</dbReference>
<feature type="signal peptide" evidence="1">
    <location>
        <begin position="1"/>
        <end position="21"/>
    </location>
</feature>
<protein>
    <submittedName>
        <fullName evidence="3">Alpha/beta hydrolase</fullName>
    </submittedName>
</protein>
<dbReference type="SUPFAM" id="SSF53474">
    <property type="entry name" value="alpha/beta-Hydrolases"/>
    <property type="match status" value="1"/>
</dbReference>
<evidence type="ECO:0000259" key="2">
    <source>
        <dbReference type="Pfam" id="PF00561"/>
    </source>
</evidence>
<sequence length="323" mass="34533">MKTSVLFCMCASIVLSCGALAANAEQVSLGQSKVCGMQSARPDRNAAALKENVVEGRNGPIAYYRFGRGTPVVLITGYRASIAEWNAYFLGELARHHEVIVFDNRGVGRSAGVAGRYGVNYGIPDMADDAADLIAALDLRRVTIVGWSMGGMIAQQLVTMPGRRFDRLVLLSTAPPGALAVPLAAETDKVLSGGGGPDAFANVMGVLFPSNATSDAVRCFVADMFAPSGYEETRVPDEVTAQQHRAMERWFADDETVTALRRVRLPTLIVAGADDEVLADANAVALNRLIAGSRLRIVDDAGHALMFQYPRQLGRMIDAFIGP</sequence>
<dbReference type="PRINTS" id="PR00111">
    <property type="entry name" value="ABHYDROLASE"/>
</dbReference>
<gene>
    <name evidence="3" type="ORF">AWB67_01877</name>
</gene>
<evidence type="ECO:0000256" key="1">
    <source>
        <dbReference type="SAM" id="SignalP"/>
    </source>
</evidence>
<dbReference type="RefSeq" id="WP_235025088.1">
    <property type="nucleotide sequence ID" value="NZ_FCOL02000008.1"/>
</dbReference>
<dbReference type="GO" id="GO:0016787">
    <property type="term" value="F:hydrolase activity"/>
    <property type="evidence" value="ECO:0007669"/>
    <property type="project" value="UniProtKB-KW"/>
</dbReference>
<feature type="domain" description="AB hydrolase-1" evidence="2">
    <location>
        <begin position="71"/>
        <end position="307"/>
    </location>
</feature>
<name>A0A158HLY0_9BURK</name>
<dbReference type="InterPro" id="IPR029058">
    <property type="entry name" value="AB_hydrolase_fold"/>
</dbReference>
<dbReference type="Proteomes" id="UP000054925">
    <property type="component" value="Unassembled WGS sequence"/>
</dbReference>
<dbReference type="InterPro" id="IPR000073">
    <property type="entry name" value="AB_hydrolase_1"/>
</dbReference>
<feature type="chain" id="PRO_5011119936" evidence="1">
    <location>
        <begin position="22"/>
        <end position="323"/>
    </location>
</feature>
<keyword evidence="3" id="KW-0378">Hydrolase</keyword>
<accession>A0A158HLY0</accession>
<dbReference type="PANTHER" id="PTHR43433">
    <property type="entry name" value="HYDROLASE, ALPHA/BETA FOLD FAMILY PROTEIN"/>
    <property type="match status" value="1"/>
</dbReference>
<reference evidence="3" key="1">
    <citation type="submission" date="2016-01" db="EMBL/GenBank/DDBJ databases">
        <authorList>
            <person name="Peeters C."/>
        </authorList>
    </citation>
    <scope>NUCLEOTIDE SEQUENCE [LARGE SCALE GENOMIC DNA]</scope>
    <source>
        <strain evidence="3">LMG 22937</strain>
    </source>
</reference>
<keyword evidence="4" id="KW-1185">Reference proteome</keyword>
<comment type="caution">
    <text evidence="3">The sequence shown here is derived from an EMBL/GenBank/DDBJ whole genome shotgun (WGS) entry which is preliminary data.</text>
</comment>
<proteinExistence type="predicted"/>
<keyword evidence="1" id="KW-0732">Signal</keyword>